<evidence type="ECO:0000259" key="10">
    <source>
        <dbReference type="PROSITE" id="PS51192"/>
    </source>
</evidence>
<evidence type="ECO:0000313" key="13">
    <source>
        <dbReference type="Proteomes" id="UP001161389"/>
    </source>
</evidence>
<dbReference type="InterPro" id="IPR040766">
    <property type="entry name" value="Tudor_2_RapA"/>
</dbReference>
<evidence type="ECO:0000256" key="7">
    <source>
        <dbReference type="ARBA" id="ARBA00023159"/>
    </source>
</evidence>
<feature type="binding site" evidence="9">
    <location>
        <begin position="175"/>
        <end position="182"/>
    </location>
    <ligand>
        <name>ATP</name>
        <dbReference type="ChEBI" id="CHEBI:30616"/>
    </ligand>
</feature>
<dbReference type="Gene3D" id="6.10.140.2230">
    <property type="match status" value="1"/>
</dbReference>
<dbReference type="GO" id="GO:0006355">
    <property type="term" value="P:regulation of DNA-templated transcription"/>
    <property type="evidence" value="ECO:0007669"/>
    <property type="project" value="UniProtKB-UniRule"/>
</dbReference>
<organism evidence="12 13">
    <name type="scientific">Litoribrevibacter albus</name>
    <dbReference type="NCBI Taxonomy" id="1473156"/>
    <lineage>
        <taxon>Bacteria</taxon>
        <taxon>Pseudomonadati</taxon>
        <taxon>Pseudomonadota</taxon>
        <taxon>Gammaproteobacteria</taxon>
        <taxon>Oceanospirillales</taxon>
        <taxon>Oceanospirillaceae</taxon>
        <taxon>Litoribrevibacter</taxon>
    </lineage>
</organism>
<dbReference type="SMART" id="SM00490">
    <property type="entry name" value="HELICc"/>
    <property type="match status" value="1"/>
</dbReference>
<reference evidence="12" key="2">
    <citation type="submission" date="2023-01" db="EMBL/GenBank/DDBJ databases">
        <title>Draft genome sequence of Litoribrevibacter albus strain NBRC 110071.</title>
        <authorList>
            <person name="Sun Q."/>
            <person name="Mori K."/>
        </authorList>
    </citation>
    <scope>NUCLEOTIDE SEQUENCE</scope>
    <source>
        <strain evidence="12">NBRC 110071</strain>
    </source>
</reference>
<dbReference type="CDD" id="cd18011">
    <property type="entry name" value="DEXDc_RapA"/>
    <property type="match status" value="1"/>
</dbReference>
<dbReference type="InterPro" id="IPR022737">
    <property type="entry name" value="RapA_C"/>
</dbReference>
<dbReference type="PANTHER" id="PTHR45766">
    <property type="entry name" value="DNA ANNEALING HELICASE AND ENDONUCLEASE ZRANB3 FAMILY MEMBER"/>
    <property type="match status" value="1"/>
</dbReference>
<evidence type="ECO:0000256" key="2">
    <source>
        <dbReference type="ARBA" id="ARBA00022801"/>
    </source>
</evidence>
<dbReference type="GO" id="GO:0003677">
    <property type="term" value="F:DNA binding"/>
    <property type="evidence" value="ECO:0007669"/>
    <property type="project" value="UniProtKB-KW"/>
</dbReference>
<gene>
    <name evidence="9 12" type="primary">rapA</name>
    <name evidence="12" type="ORF">GCM10007876_22940</name>
</gene>
<dbReference type="RefSeq" id="WP_284381545.1">
    <property type="nucleotide sequence ID" value="NZ_BSNM01000014.1"/>
</dbReference>
<dbReference type="InterPro" id="IPR038718">
    <property type="entry name" value="SNF2-like_sf"/>
</dbReference>
<evidence type="ECO:0000256" key="5">
    <source>
        <dbReference type="ARBA" id="ARBA00023015"/>
    </source>
</evidence>
<dbReference type="Proteomes" id="UP001161389">
    <property type="component" value="Unassembled WGS sequence"/>
</dbReference>
<feature type="domain" description="Helicase C-terminal" evidence="11">
    <location>
        <begin position="459"/>
        <end position="626"/>
    </location>
</feature>
<evidence type="ECO:0000256" key="9">
    <source>
        <dbReference type="HAMAP-Rule" id="MF_01821"/>
    </source>
</evidence>
<protein>
    <recommendedName>
        <fullName evidence="9">RNA polymerase-associated protein RapA</fullName>
        <ecNumber evidence="9">3.6.4.-</ecNumber>
    </recommendedName>
    <alternativeName>
        <fullName evidence="9">ATP-dependent helicase HepA</fullName>
    </alternativeName>
</protein>
<evidence type="ECO:0000256" key="1">
    <source>
        <dbReference type="ARBA" id="ARBA00022741"/>
    </source>
</evidence>
<dbReference type="PROSITE" id="PS51194">
    <property type="entry name" value="HELICASE_CTER"/>
    <property type="match status" value="1"/>
</dbReference>
<evidence type="ECO:0000256" key="3">
    <source>
        <dbReference type="ARBA" id="ARBA00022806"/>
    </source>
</evidence>
<keyword evidence="5 9" id="KW-0805">Transcription regulation</keyword>
<evidence type="ECO:0000259" key="11">
    <source>
        <dbReference type="PROSITE" id="PS51194"/>
    </source>
</evidence>
<accession>A0AA37S9P1</accession>
<dbReference type="InterPro" id="IPR049730">
    <property type="entry name" value="SNF2/RAD54-like_C"/>
</dbReference>
<dbReference type="PANTHER" id="PTHR45766:SF6">
    <property type="entry name" value="SWI_SNF-RELATED MATRIX-ASSOCIATED ACTIN-DEPENDENT REGULATOR OF CHROMATIN SUBFAMILY A-LIKE PROTEIN 1"/>
    <property type="match status" value="1"/>
</dbReference>
<dbReference type="GO" id="GO:0016817">
    <property type="term" value="F:hydrolase activity, acting on acid anhydrides"/>
    <property type="evidence" value="ECO:0007669"/>
    <property type="project" value="InterPro"/>
</dbReference>
<dbReference type="EC" id="3.6.4.-" evidence="9"/>
<keyword evidence="4 9" id="KW-0067">ATP-binding</keyword>
<keyword evidence="1 9" id="KW-0547">Nucleotide-binding</keyword>
<keyword evidence="8 9" id="KW-0804">Transcription</keyword>
<evidence type="ECO:0000256" key="6">
    <source>
        <dbReference type="ARBA" id="ARBA00023125"/>
    </source>
</evidence>
<dbReference type="GO" id="GO:0005524">
    <property type="term" value="F:ATP binding"/>
    <property type="evidence" value="ECO:0007669"/>
    <property type="project" value="UniProtKB-UniRule"/>
</dbReference>
<dbReference type="Pfam" id="PF00271">
    <property type="entry name" value="Helicase_C"/>
    <property type="match status" value="1"/>
</dbReference>
<keyword evidence="2 9" id="KW-0378">Hydrolase</keyword>
<dbReference type="Pfam" id="PF18337">
    <property type="entry name" value="Tudor_RapA"/>
    <property type="match status" value="1"/>
</dbReference>
<dbReference type="InterPro" id="IPR001650">
    <property type="entry name" value="Helicase_C-like"/>
</dbReference>
<dbReference type="SUPFAM" id="SSF52540">
    <property type="entry name" value="P-loop containing nucleoside triphosphate hydrolases"/>
    <property type="match status" value="2"/>
</dbReference>
<feature type="domain" description="Helicase ATP-binding" evidence="10">
    <location>
        <begin position="162"/>
        <end position="326"/>
    </location>
</feature>
<dbReference type="EMBL" id="BSNM01000014">
    <property type="protein sequence ID" value="GLQ31815.1"/>
    <property type="molecule type" value="Genomic_DNA"/>
</dbReference>
<keyword evidence="7 9" id="KW-0010">Activator</keyword>
<comment type="subunit">
    <text evidence="9">Interacts with the RNAP. Has a higher affinity for the core RNAP than for the holoenzyme. Its ATPase activity is stimulated by binding to RNAP.</text>
</comment>
<feature type="short sequence motif" description="DEAH box" evidence="9">
    <location>
        <begin position="272"/>
        <end position="275"/>
    </location>
</feature>
<comment type="similarity">
    <text evidence="9">Belongs to the SNF2/RAD54 helicase family. RapA subfamily.</text>
</comment>
<comment type="function">
    <text evidence="9">Transcription regulator that activates transcription by stimulating RNA polymerase (RNAP) recycling in case of stress conditions such as supercoiled DNA or high salt concentrations. Probably acts by releasing the RNAP, when it is trapped or immobilized on tightly supercoiled DNA. Does not activate transcription on linear DNA. Probably not involved in DNA repair.</text>
</comment>
<keyword evidence="6 9" id="KW-0238">DNA-binding</keyword>
<dbReference type="Gene3D" id="3.40.50.300">
    <property type="entry name" value="P-loop containing nucleotide triphosphate hydrolases"/>
    <property type="match status" value="1"/>
</dbReference>
<dbReference type="NCBIfam" id="NF003426">
    <property type="entry name" value="PRK04914.1"/>
    <property type="match status" value="1"/>
</dbReference>
<dbReference type="InterPro" id="IPR040765">
    <property type="entry name" value="Tudor_1_RapA"/>
</dbReference>
<dbReference type="Gene3D" id="3.40.50.10810">
    <property type="entry name" value="Tandem AAA-ATPase domain"/>
    <property type="match status" value="1"/>
</dbReference>
<dbReference type="PROSITE" id="PS51192">
    <property type="entry name" value="HELICASE_ATP_BIND_1"/>
    <property type="match status" value="1"/>
</dbReference>
<keyword evidence="13" id="KW-1185">Reference proteome</keyword>
<dbReference type="InterPro" id="IPR023949">
    <property type="entry name" value="Helicase_RapA"/>
</dbReference>
<dbReference type="Pfam" id="PF12137">
    <property type="entry name" value="RapA_C"/>
    <property type="match status" value="1"/>
</dbReference>
<dbReference type="AlphaFoldDB" id="A0AA37S9P1"/>
<dbReference type="GO" id="GO:0004386">
    <property type="term" value="F:helicase activity"/>
    <property type="evidence" value="ECO:0007669"/>
    <property type="project" value="UniProtKB-UniRule"/>
</dbReference>
<dbReference type="InterPro" id="IPR000330">
    <property type="entry name" value="SNF2_N"/>
</dbReference>
<reference evidence="12" key="1">
    <citation type="journal article" date="2014" name="Int. J. Syst. Evol. Microbiol.">
        <title>Complete genome sequence of Corynebacterium casei LMG S-19264T (=DSM 44701T), isolated from a smear-ripened cheese.</title>
        <authorList>
            <consortium name="US DOE Joint Genome Institute (JGI-PGF)"/>
            <person name="Walter F."/>
            <person name="Albersmeier A."/>
            <person name="Kalinowski J."/>
            <person name="Ruckert C."/>
        </authorList>
    </citation>
    <scope>NUCLEOTIDE SEQUENCE</scope>
    <source>
        <strain evidence="12">NBRC 110071</strain>
    </source>
</reference>
<dbReference type="HAMAP" id="MF_01821">
    <property type="entry name" value="Helicase_RapA"/>
    <property type="match status" value="1"/>
</dbReference>
<evidence type="ECO:0000256" key="8">
    <source>
        <dbReference type="ARBA" id="ARBA00023163"/>
    </source>
</evidence>
<name>A0AA37S9P1_9GAMM</name>
<dbReference type="Pfam" id="PF00176">
    <property type="entry name" value="SNF2-rel_dom"/>
    <property type="match status" value="1"/>
</dbReference>
<comment type="caution">
    <text evidence="12">The sequence shown here is derived from an EMBL/GenBank/DDBJ whole genome shotgun (WGS) entry which is preliminary data.</text>
</comment>
<dbReference type="InterPro" id="IPR014001">
    <property type="entry name" value="Helicase_ATP-bd"/>
</dbReference>
<sequence>MSFSVGQRYLSTTELELGLGIITQVDHRMVEIFFPAAEERRTYASNNAPLSRIAYKIGDTVTDREGNEFKVLEFTENNGVYIYFVEDSSGETRPMPELEVGDQVALNAPWERLAAGNIDGGQWFHLRYKSLIERERLEQAPYYGLMGPRISLTPHQFFIANNVAQRPAPRVLLADEVGLGKTIEAGLIIHQQLMNGRASRVLISVPDTLVHQWLVEMLRKFNLHFSVYDKQRAMEPNAFEQNQLILISNKLWNEEEILNSALAADWDLLVVDEAHHLHWSEQEASPEYQHVQQLSEKAAGLLLLTATPEQLGLEGHFARLHLLDPQRFNDLNQFIDQEESYFTVSSAINELIDASNVSEESLDKIQAMSDDSVLSDLVQSLRNDQTSANRNKLINHLIDHHGTGRVLFRNTRAAIKGFPQRVLVEKALERPELYSAFKLTPETDHEPSQWLAADPRVNYLVELYKELKEKLLVICHDAETALALEEHLRLREGYRTTAFHEGMSIIEQDRSAAYFADMEDGAQLLICSEIGSEGRNFQFAHHIVMFDLPSHPDLLEQRIGRLDRIGQTEDIKIHVPYFTSSVQDIYKRWYDEGLNAFSKSCATGDALIQKYQEEINQCVMSMDDAAIAALINKTAADNEELTAKIENGRDRLLELNSCQPERALNIVHTIEDFEFDDPKKFMDMAYNCFGVDRERHSENTWVVQAGEQMLTDHFPGVGDEPITVTYDRERALEREDFHFLTWEHPMVTGVMDLVLDHHYGNASFTLIKDPRIPAGTLYVETLHTPVVQATKASQCYRFMPNSVIRHVVSHDNKDFTQYLTDQHIHEHRQKISKALRHEVIKSQKELIYKVFQVAESQAKKKLSGIIDEAKQNATEALDLEINRLTTLKSINPNVRQEEIDALIEQKEICLNAIQGGQIKLEAIRVIVNGS</sequence>
<keyword evidence="3 9" id="KW-0347">Helicase</keyword>
<dbReference type="CDD" id="cd18793">
    <property type="entry name" value="SF2_C_SNF"/>
    <property type="match status" value="1"/>
</dbReference>
<dbReference type="Gene3D" id="3.30.360.80">
    <property type="match status" value="1"/>
</dbReference>
<dbReference type="Pfam" id="PF18339">
    <property type="entry name" value="Tudor_1_RapA"/>
    <property type="match status" value="1"/>
</dbReference>
<dbReference type="SMART" id="SM00487">
    <property type="entry name" value="DEXDc"/>
    <property type="match status" value="1"/>
</dbReference>
<dbReference type="InterPro" id="IPR057342">
    <property type="entry name" value="DEXDc_RapA"/>
</dbReference>
<proteinExistence type="inferred from homology"/>
<dbReference type="Gene3D" id="6.10.140.1500">
    <property type="match status" value="1"/>
</dbReference>
<dbReference type="Gene3D" id="2.30.30.930">
    <property type="match status" value="1"/>
</dbReference>
<dbReference type="Gene3D" id="2.30.30.140">
    <property type="match status" value="1"/>
</dbReference>
<evidence type="ECO:0000313" key="12">
    <source>
        <dbReference type="EMBL" id="GLQ31815.1"/>
    </source>
</evidence>
<dbReference type="InterPro" id="IPR027417">
    <property type="entry name" value="P-loop_NTPase"/>
</dbReference>
<evidence type="ECO:0000256" key="4">
    <source>
        <dbReference type="ARBA" id="ARBA00022840"/>
    </source>
</evidence>